<evidence type="ECO:0008006" key="5">
    <source>
        <dbReference type="Google" id="ProtNLM"/>
    </source>
</evidence>
<comment type="caution">
    <text evidence="3">The sequence shown here is derived from an EMBL/GenBank/DDBJ whole genome shotgun (WGS) entry which is preliminary data.</text>
</comment>
<protein>
    <recommendedName>
        <fullName evidence="5">Secreted protein</fullName>
    </recommendedName>
</protein>
<feature type="region of interest" description="Disordered" evidence="1">
    <location>
        <begin position="166"/>
        <end position="185"/>
    </location>
</feature>
<organism evidence="3 4">
    <name type="scientific">Dietzia cinnamea</name>
    <dbReference type="NCBI Taxonomy" id="321318"/>
    <lineage>
        <taxon>Bacteria</taxon>
        <taxon>Bacillati</taxon>
        <taxon>Actinomycetota</taxon>
        <taxon>Actinomycetes</taxon>
        <taxon>Mycobacteriales</taxon>
        <taxon>Dietziaceae</taxon>
        <taxon>Dietzia</taxon>
    </lineage>
</organism>
<gene>
    <name evidence="3" type="ORF">EDD19_108104</name>
</gene>
<reference evidence="3 4" key="1">
    <citation type="submission" date="2019-03" db="EMBL/GenBank/DDBJ databases">
        <title>Root nodule microbial communities of legume samples collected from USA, Mexico and Botswana.</title>
        <authorList>
            <person name="Hirsch A."/>
        </authorList>
    </citation>
    <scope>NUCLEOTIDE SEQUENCE [LARGE SCALE GENOMIC DNA]</scope>
    <source>
        <strain evidence="3 4">55</strain>
    </source>
</reference>
<name>A0A4V2W820_9ACTN</name>
<evidence type="ECO:0000256" key="1">
    <source>
        <dbReference type="SAM" id="MobiDB-lite"/>
    </source>
</evidence>
<keyword evidence="2" id="KW-0732">Signal</keyword>
<evidence type="ECO:0000313" key="3">
    <source>
        <dbReference type="EMBL" id="TCW24168.1"/>
    </source>
</evidence>
<sequence>MSLAKKIAAGFAAVGMAAGLTVAGAGAANAAVPVPHVFGNQVVVDITQPLPGQTCLGMLVPPAAGADVAGAAIAGGGDLMAIIRTLGNRGDVVALRGPGVPGIFTLPMTLPGQPGRLVAENVPSNVYALAVICLSNNGPAEPHLFPAVVGGPLDAFAGSAGGSTGITPAPVQGGGTTGSLNGLGS</sequence>
<evidence type="ECO:0000256" key="2">
    <source>
        <dbReference type="SAM" id="SignalP"/>
    </source>
</evidence>
<dbReference type="Proteomes" id="UP000295805">
    <property type="component" value="Unassembled WGS sequence"/>
</dbReference>
<dbReference type="RefSeq" id="WP_061227405.1">
    <property type="nucleotide sequence ID" value="NZ_CP143053.1"/>
</dbReference>
<dbReference type="GeneID" id="89529629"/>
<proteinExistence type="predicted"/>
<evidence type="ECO:0000313" key="4">
    <source>
        <dbReference type="Proteomes" id="UP000295805"/>
    </source>
</evidence>
<feature type="chain" id="PRO_5038863665" description="Secreted protein" evidence="2">
    <location>
        <begin position="28"/>
        <end position="185"/>
    </location>
</feature>
<accession>A0A4V2W820</accession>
<dbReference type="EMBL" id="SMCX01000008">
    <property type="protein sequence ID" value="TCW24168.1"/>
    <property type="molecule type" value="Genomic_DNA"/>
</dbReference>
<dbReference type="AlphaFoldDB" id="A0A4V2W820"/>
<feature type="signal peptide" evidence="2">
    <location>
        <begin position="1"/>
        <end position="27"/>
    </location>
</feature>
<feature type="compositionally biased region" description="Gly residues" evidence="1">
    <location>
        <begin position="172"/>
        <end position="185"/>
    </location>
</feature>